<dbReference type="Gene3D" id="3.40.50.150">
    <property type="entry name" value="Vaccinia Virus protein VP39"/>
    <property type="match status" value="1"/>
</dbReference>
<evidence type="ECO:0000256" key="3">
    <source>
        <dbReference type="ARBA" id="ARBA00022833"/>
    </source>
</evidence>
<evidence type="ECO:0000256" key="1">
    <source>
        <dbReference type="ARBA" id="ARBA00004123"/>
    </source>
</evidence>
<evidence type="ECO:0000256" key="6">
    <source>
        <dbReference type="ARBA" id="ARBA00023163"/>
    </source>
</evidence>
<dbReference type="GO" id="GO:0030410">
    <property type="term" value="F:nicotianamine synthase activity"/>
    <property type="evidence" value="ECO:0007669"/>
    <property type="project" value="InterPro"/>
</dbReference>
<keyword evidence="5" id="KW-0238">DNA-binding</keyword>
<evidence type="ECO:0000313" key="10">
    <source>
        <dbReference type="Proteomes" id="UP000051487"/>
    </source>
</evidence>
<organism evidence="9 10">
    <name type="scientific">Aspergillus lentulus</name>
    <dbReference type="NCBI Taxonomy" id="293939"/>
    <lineage>
        <taxon>Eukaryota</taxon>
        <taxon>Fungi</taxon>
        <taxon>Dikarya</taxon>
        <taxon>Ascomycota</taxon>
        <taxon>Pezizomycotina</taxon>
        <taxon>Eurotiomycetes</taxon>
        <taxon>Eurotiomycetidae</taxon>
        <taxon>Eurotiales</taxon>
        <taxon>Aspergillaceae</taxon>
        <taxon>Aspergillus</taxon>
        <taxon>Aspergillus subgen. Fumigati</taxon>
    </lineage>
</organism>
<dbReference type="InterPro" id="IPR051089">
    <property type="entry name" value="prtT"/>
</dbReference>
<dbReference type="InterPro" id="IPR004298">
    <property type="entry name" value="Nicotian_synth"/>
</dbReference>
<evidence type="ECO:0000313" key="9">
    <source>
        <dbReference type="EMBL" id="GAQ08638.1"/>
    </source>
</evidence>
<dbReference type="GO" id="GO:0030418">
    <property type="term" value="P:nicotianamine biosynthetic process"/>
    <property type="evidence" value="ECO:0007669"/>
    <property type="project" value="InterPro"/>
</dbReference>
<keyword evidence="3" id="KW-0862">Zinc</keyword>
<sequence length="757" mass="86287">MGILYSKTGAEDAPDFQSAEAYVHTILDCYHGIMNLYPLEGDEKIEKEVMLILNDACIRKITPHLRRIFSDCECVFEEVWAAKVIAATSVDEGNRALHSLPLLYLYDFLIAMEWNAQEGQAVSFHLVERYASEYDAVYFAALVGSMCAEKESLLLGVVSRMRKGAILITRSTYSLKQLAYPAIEPTSLRLKERLQPILTVHGYGELEGCDRLGKVCHFQQGRRTTGVASPSDSKNRRIDLREAKLDRLLAQSRSATASEGSIDEKSTASAPTQPEDVIGKGHLTIDAANRLLHEYRTTLMPYCPFVIIPPQATATALRKEKPFLFLTILTAALYDNMPLQRTLELEVKRAISHSMIFDGPATFEMLQGILVHLAWCQYHSRPRRFSQYLHLGISIITDLQLDRAPEDRFWRTRVNFDGEADQNAISWGREERRAVIGFFWFSSGISQILQKRSSFSYIPYLEASCELLASDAEYNSDCHLLHIVQLQRLSEKILLISSQHASENHHADTLEYYYRELRSELDLYRAQLPFMLTENHLLFMQFHTVELYLCQVILFDYKPSAQHPRHDSPFQVESLRMGLTAARTLLEFYISLPLRREVAFNNAGWIQLGFAVTLACKLVVAASEPSIHPHTADLTRSLNLSNMLSRCVLRIQALVTSHMDARGDRDVFYHYEKRLIRAQWWFENRTLSRSQQNESFTVAMDGSSDPSIAQMPSEEGLEGYPTIPRDEFDFQWPGLFPSPAFDDLFAGWMTQGPAAFE</sequence>
<keyword evidence="7" id="KW-0539">Nucleus</keyword>
<evidence type="ECO:0000256" key="8">
    <source>
        <dbReference type="SAM" id="MobiDB-lite"/>
    </source>
</evidence>
<dbReference type="PANTHER" id="PTHR31845:SF37">
    <property type="entry name" value="TRANSCRIPTION FACTOR DOMAIN-CONTAINING PROTEIN"/>
    <property type="match status" value="1"/>
</dbReference>
<keyword evidence="4" id="KW-0805">Transcription regulation</keyword>
<reference evidence="9 10" key="1">
    <citation type="submission" date="2015-11" db="EMBL/GenBank/DDBJ databases">
        <title>Aspergillus lentulus strain IFM 54703T.</title>
        <authorList>
            <person name="Kusuya Y."/>
            <person name="Sakai K."/>
            <person name="Kamei K."/>
            <person name="Takahashi H."/>
            <person name="Yaguchi T."/>
        </authorList>
    </citation>
    <scope>NUCLEOTIDE SEQUENCE [LARGE SCALE GENOMIC DNA]</scope>
    <source>
        <strain evidence="9 10">IFM 54703</strain>
    </source>
</reference>
<evidence type="ECO:0000256" key="4">
    <source>
        <dbReference type="ARBA" id="ARBA00023015"/>
    </source>
</evidence>
<comment type="similarity">
    <text evidence="2">Belongs to the nicotianamine synthase (NAS)-like family.</text>
</comment>
<dbReference type="GO" id="GO:0005634">
    <property type="term" value="C:nucleus"/>
    <property type="evidence" value="ECO:0007669"/>
    <property type="project" value="UniProtKB-SubCell"/>
</dbReference>
<dbReference type="InterPro" id="IPR029063">
    <property type="entry name" value="SAM-dependent_MTases_sf"/>
</dbReference>
<evidence type="ECO:0000256" key="2">
    <source>
        <dbReference type="ARBA" id="ARBA00007009"/>
    </source>
</evidence>
<proteinExistence type="inferred from homology"/>
<dbReference type="Pfam" id="PF03059">
    <property type="entry name" value="NAS"/>
    <property type="match status" value="1"/>
</dbReference>
<gene>
    <name evidence="9" type="ORF">ALT_5959</name>
</gene>
<comment type="caution">
    <text evidence="9">The sequence shown here is derived from an EMBL/GenBank/DDBJ whole genome shotgun (WGS) entry which is preliminary data.</text>
</comment>
<dbReference type="Proteomes" id="UP000051487">
    <property type="component" value="Unassembled WGS sequence"/>
</dbReference>
<evidence type="ECO:0008006" key="11">
    <source>
        <dbReference type="Google" id="ProtNLM"/>
    </source>
</evidence>
<protein>
    <recommendedName>
        <fullName evidence="11">Transcription factor domain-containing protein</fullName>
    </recommendedName>
</protein>
<name>A0AAN4PL29_ASPLE</name>
<evidence type="ECO:0000256" key="7">
    <source>
        <dbReference type="ARBA" id="ARBA00023242"/>
    </source>
</evidence>
<dbReference type="CDD" id="cd12148">
    <property type="entry name" value="fungal_TF_MHR"/>
    <property type="match status" value="1"/>
</dbReference>
<dbReference type="GO" id="GO:0000976">
    <property type="term" value="F:transcription cis-regulatory region binding"/>
    <property type="evidence" value="ECO:0007669"/>
    <property type="project" value="TreeGrafter"/>
</dbReference>
<comment type="subcellular location">
    <subcellularLocation>
        <location evidence="1">Nucleus</location>
    </subcellularLocation>
</comment>
<evidence type="ECO:0000256" key="5">
    <source>
        <dbReference type="ARBA" id="ARBA00023125"/>
    </source>
</evidence>
<dbReference type="EMBL" id="BCLY01000012">
    <property type="protein sequence ID" value="GAQ08638.1"/>
    <property type="molecule type" value="Genomic_DNA"/>
</dbReference>
<dbReference type="GO" id="GO:0000981">
    <property type="term" value="F:DNA-binding transcription factor activity, RNA polymerase II-specific"/>
    <property type="evidence" value="ECO:0007669"/>
    <property type="project" value="TreeGrafter"/>
</dbReference>
<dbReference type="PANTHER" id="PTHR31845">
    <property type="entry name" value="FINGER DOMAIN PROTEIN, PUTATIVE-RELATED"/>
    <property type="match status" value="1"/>
</dbReference>
<keyword evidence="6" id="KW-0804">Transcription</keyword>
<feature type="region of interest" description="Disordered" evidence="8">
    <location>
        <begin position="252"/>
        <end position="276"/>
    </location>
</feature>
<accession>A0AAN4PL29</accession>
<dbReference type="AlphaFoldDB" id="A0AAN4PL29"/>